<dbReference type="EMBL" id="CAUJNA010003482">
    <property type="protein sequence ID" value="CAJ1403146.1"/>
    <property type="molecule type" value="Genomic_DNA"/>
</dbReference>
<name>A0AA36NH05_9DINO</name>
<evidence type="ECO:0000256" key="1">
    <source>
        <dbReference type="SAM" id="Coils"/>
    </source>
</evidence>
<dbReference type="AlphaFoldDB" id="A0AA36NH05"/>
<evidence type="ECO:0000256" key="2">
    <source>
        <dbReference type="SAM" id="MobiDB-lite"/>
    </source>
</evidence>
<feature type="compositionally biased region" description="Low complexity" evidence="2">
    <location>
        <begin position="401"/>
        <end position="410"/>
    </location>
</feature>
<dbReference type="GO" id="GO:0003844">
    <property type="term" value="F:1,4-alpha-glucan branching enzyme activity"/>
    <property type="evidence" value="ECO:0007669"/>
    <property type="project" value="TreeGrafter"/>
</dbReference>
<evidence type="ECO:0000313" key="5">
    <source>
        <dbReference type="Proteomes" id="UP001178507"/>
    </source>
</evidence>
<reference evidence="4" key="1">
    <citation type="submission" date="2023-08" db="EMBL/GenBank/DDBJ databases">
        <authorList>
            <person name="Chen Y."/>
            <person name="Shah S."/>
            <person name="Dougan E. K."/>
            <person name="Thang M."/>
            <person name="Chan C."/>
        </authorList>
    </citation>
    <scope>NUCLEOTIDE SEQUENCE</scope>
</reference>
<dbReference type="PANTHER" id="PTHR43651:SF3">
    <property type="entry name" value="1,4-ALPHA-GLUCAN-BRANCHING ENZYME"/>
    <property type="match status" value="1"/>
</dbReference>
<dbReference type="Proteomes" id="UP001178507">
    <property type="component" value="Unassembled WGS sequence"/>
</dbReference>
<proteinExistence type="predicted"/>
<sequence>VVVPARQDFYGVGVIESWAAARPVVGNTCGELRHLIQPDVTGYMVDQEAGSLSWGLCKICENREHARWMGKQGWQQVQSGFLWDTMAKRTEDLYIELLGLQEAPHTPLPRRPRPLAQALGEDALPVLRLCRLLSLAFGGDGTLSCLGSDFGWNGKVDYPRKGNEYSDKLARIPTELARDKSSKNKFLAMFQMALLRTERCLQWLADPVPNVVLQEERKQALVLTRGCAIFAFNFSAKNLPSLSFSIPQLKGVSCEFKTVLNTQDHRFGGSATTAQCVVAVNDGEMQLFLVAQSAMVLAPTAHADALLTDKTLQLRSADSFIDLLDSAASPVTQAPALSFEDLAAAAREAAAKKQQAAAAAKEAAAAEQLTFKRAKEAQAAAGANELPCLPKADARREGYGAAPAPNASEASEVKREGGGWLQKFW</sequence>
<dbReference type="Pfam" id="PF02806">
    <property type="entry name" value="Alpha-amylase_C"/>
    <property type="match status" value="1"/>
</dbReference>
<feature type="non-terminal residue" evidence="4">
    <location>
        <position position="425"/>
    </location>
</feature>
<dbReference type="Gene3D" id="3.20.20.80">
    <property type="entry name" value="Glycosidases"/>
    <property type="match status" value="1"/>
</dbReference>
<protein>
    <recommendedName>
        <fullName evidence="3">Alpha-amylase/branching enzyme C-terminal all beta domain-containing protein</fullName>
    </recommendedName>
</protein>
<feature type="coiled-coil region" evidence="1">
    <location>
        <begin position="342"/>
        <end position="369"/>
    </location>
</feature>
<feature type="region of interest" description="Disordered" evidence="2">
    <location>
        <begin position="397"/>
        <end position="418"/>
    </location>
</feature>
<dbReference type="GO" id="GO:0043169">
    <property type="term" value="F:cation binding"/>
    <property type="evidence" value="ECO:0007669"/>
    <property type="project" value="InterPro"/>
</dbReference>
<dbReference type="GO" id="GO:0005975">
    <property type="term" value="P:carbohydrate metabolic process"/>
    <property type="evidence" value="ECO:0007669"/>
    <property type="project" value="InterPro"/>
</dbReference>
<keyword evidence="1" id="KW-0175">Coiled coil</keyword>
<feature type="domain" description="Alpha-amylase/branching enzyme C-terminal all beta" evidence="3">
    <location>
        <begin position="218"/>
        <end position="299"/>
    </location>
</feature>
<dbReference type="SUPFAM" id="SSF53756">
    <property type="entry name" value="UDP-Glycosyltransferase/glycogen phosphorylase"/>
    <property type="match status" value="1"/>
</dbReference>
<dbReference type="PANTHER" id="PTHR43651">
    <property type="entry name" value="1,4-ALPHA-GLUCAN-BRANCHING ENZYME"/>
    <property type="match status" value="1"/>
</dbReference>
<evidence type="ECO:0000259" key="3">
    <source>
        <dbReference type="Pfam" id="PF02806"/>
    </source>
</evidence>
<organism evidence="4 5">
    <name type="scientific">Effrenium voratum</name>
    <dbReference type="NCBI Taxonomy" id="2562239"/>
    <lineage>
        <taxon>Eukaryota</taxon>
        <taxon>Sar</taxon>
        <taxon>Alveolata</taxon>
        <taxon>Dinophyceae</taxon>
        <taxon>Suessiales</taxon>
        <taxon>Symbiodiniaceae</taxon>
        <taxon>Effrenium</taxon>
    </lineage>
</organism>
<keyword evidence="5" id="KW-1185">Reference proteome</keyword>
<gene>
    <name evidence="4" type="ORF">EVOR1521_LOCUS25885</name>
</gene>
<evidence type="ECO:0000313" key="4">
    <source>
        <dbReference type="EMBL" id="CAJ1403146.1"/>
    </source>
</evidence>
<accession>A0AA36NH05</accession>
<dbReference type="InterPro" id="IPR006048">
    <property type="entry name" value="A-amylase/branching_C"/>
</dbReference>
<dbReference type="Gene3D" id="3.40.50.2000">
    <property type="entry name" value="Glycogen Phosphorylase B"/>
    <property type="match status" value="2"/>
</dbReference>
<comment type="caution">
    <text evidence="4">The sequence shown here is derived from an EMBL/GenBank/DDBJ whole genome shotgun (WGS) entry which is preliminary data.</text>
</comment>
<dbReference type="GO" id="GO:0005737">
    <property type="term" value="C:cytoplasm"/>
    <property type="evidence" value="ECO:0007669"/>
    <property type="project" value="TreeGrafter"/>
</dbReference>